<organism evidence="2 3">
    <name type="scientific">Promicromonospora aerolata</name>
    <dbReference type="NCBI Taxonomy" id="195749"/>
    <lineage>
        <taxon>Bacteria</taxon>
        <taxon>Bacillati</taxon>
        <taxon>Actinomycetota</taxon>
        <taxon>Actinomycetes</taxon>
        <taxon>Micrococcales</taxon>
        <taxon>Promicromonosporaceae</taxon>
        <taxon>Promicromonospora</taxon>
    </lineage>
</organism>
<protein>
    <submittedName>
        <fullName evidence="2">Helix-turn-helix domain-containing protein</fullName>
    </submittedName>
</protein>
<accession>A0ABW4V652</accession>
<keyword evidence="3" id="KW-1185">Reference proteome</keyword>
<dbReference type="InterPro" id="IPR010982">
    <property type="entry name" value="Lambda_DNA-bd_dom_sf"/>
</dbReference>
<evidence type="ECO:0000259" key="1">
    <source>
        <dbReference type="PROSITE" id="PS50943"/>
    </source>
</evidence>
<dbReference type="CDD" id="cd00093">
    <property type="entry name" value="HTH_XRE"/>
    <property type="match status" value="1"/>
</dbReference>
<evidence type="ECO:0000313" key="3">
    <source>
        <dbReference type="Proteomes" id="UP001597338"/>
    </source>
</evidence>
<proteinExistence type="predicted"/>
<reference evidence="3" key="1">
    <citation type="journal article" date="2019" name="Int. J. Syst. Evol. Microbiol.">
        <title>The Global Catalogue of Microorganisms (GCM) 10K type strain sequencing project: providing services to taxonomists for standard genome sequencing and annotation.</title>
        <authorList>
            <consortium name="The Broad Institute Genomics Platform"/>
            <consortium name="The Broad Institute Genome Sequencing Center for Infectious Disease"/>
            <person name="Wu L."/>
            <person name="Ma J."/>
        </authorList>
    </citation>
    <scope>NUCLEOTIDE SEQUENCE [LARGE SCALE GENOMIC DNA]</scope>
    <source>
        <strain evidence="3">CCM 7043</strain>
    </source>
</reference>
<name>A0ABW4V652_9MICO</name>
<dbReference type="RefSeq" id="WP_377196971.1">
    <property type="nucleotide sequence ID" value="NZ_JBHUHF010000001.1"/>
</dbReference>
<sequence length="108" mass="11685">MTPDEIDASLASPETVLAEALAQEDQHLLHTLVMRRRALGLSQSAVAERMGVSQAAISLFERAGNDPHLSTVRRYARALGVVVRHRVDTDGADHVTQSDASRVMKTGP</sequence>
<dbReference type="Proteomes" id="UP001597338">
    <property type="component" value="Unassembled WGS sequence"/>
</dbReference>
<dbReference type="PROSITE" id="PS50943">
    <property type="entry name" value="HTH_CROC1"/>
    <property type="match status" value="1"/>
</dbReference>
<dbReference type="Gene3D" id="1.10.260.40">
    <property type="entry name" value="lambda repressor-like DNA-binding domains"/>
    <property type="match status" value="1"/>
</dbReference>
<gene>
    <name evidence="2" type="ORF">ACFSL2_05980</name>
</gene>
<dbReference type="SUPFAM" id="SSF47413">
    <property type="entry name" value="lambda repressor-like DNA-binding domains"/>
    <property type="match status" value="1"/>
</dbReference>
<dbReference type="EMBL" id="JBHUHF010000001">
    <property type="protein sequence ID" value="MFD2025055.1"/>
    <property type="molecule type" value="Genomic_DNA"/>
</dbReference>
<feature type="domain" description="HTH cro/C1-type" evidence="1">
    <location>
        <begin position="32"/>
        <end position="85"/>
    </location>
</feature>
<dbReference type="Pfam" id="PF01381">
    <property type="entry name" value="HTH_3"/>
    <property type="match status" value="1"/>
</dbReference>
<dbReference type="SMART" id="SM00530">
    <property type="entry name" value="HTH_XRE"/>
    <property type="match status" value="1"/>
</dbReference>
<dbReference type="InterPro" id="IPR001387">
    <property type="entry name" value="Cro/C1-type_HTH"/>
</dbReference>
<evidence type="ECO:0000313" key="2">
    <source>
        <dbReference type="EMBL" id="MFD2025055.1"/>
    </source>
</evidence>
<comment type="caution">
    <text evidence="2">The sequence shown here is derived from an EMBL/GenBank/DDBJ whole genome shotgun (WGS) entry which is preliminary data.</text>
</comment>